<evidence type="ECO:0000256" key="3">
    <source>
        <dbReference type="PROSITE-ProRule" id="PRU00221"/>
    </source>
</evidence>
<accession>A0AAV7MUU7</accession>
<keyword evidence="4" id="KW-0175">Coiled coil</keyword>
<feature type="domain" description="MABP1/WDR62 second WD40" evidence="7">
    <location>
        <begin position="411"/>
        <end position="743"/>
    </location>
</feature>
<dbReference type="Pfam" id="PF24782">
    <property type="entry name" value="WD40_MABP1-WDR62_2nd"/>
    <property type="match status" value="1"/>
</dbReference>
<evidence type="ECO:0000256" key="4">
    <source>
        <dbReference type="SAM" id="Coils"/>
    </source>
</evidence>
<reference evidence="8" key="1">
    <citation type="journal article" date="2022" name="bioRxiv">
        <title>Sequencing and chromosome-scale assembly of the giantPleurodeles waltlgenome.</title>
        <authorList>
            <person name="Brown T."/>
            <person name="Elewa A."/>
            <person name="Iarovenko S."/>
            <person name="Subramanian E."/>
            <person name="Araus A.J."/>
            <person name="Petzold A."/>
            <person name="Susuki M."/>
            <person name="Suzuki K.-i.T."/>
            <person name="Hayashi T."/>
            <person name="Toyoda A."/>
            <person name="Oliveira C."/>
            <person name="Osipova E."/>
            <person name="Leigh N.D."/>
            <person name="Simon A."/>
            <person name="Yun M.H."/>
        </authorList>
    </citation>
    <scope>NUCLEOTIDE SEQUENCE</scope>
    <source>
        <strain evidence="8">20211129_DDA</strain>
        <tissue evidence="8">Liver</tissue>
    </source>
</reference>
<dbReference type="PANTHER" id="PTHR44813:SF1">
    <property type="entry name" value="MITOGEN-ACTIVATED PROTEIN KINASE-BINDING PROTEIN 1"/>
    <property type="match status" value="1"/>
</dbReference>
<dbReference type="EMBL" id="JANPWB010000013">
    <property type="protein sequence ID" value="KAJ1107141.1"/>
    <property type="molecule type" value="Genomic_DNA"/>
</dbReference>
<feature type="repeat" description="WD" evidence="3">
    <location>
        <begin position="710"/>
        <end position="743"/>
    </location>
</feature>
<evidence type="ECO:0000256" key="2">
    <source>
        <dbReference type="ARBA" id="ARBA00022737"/>
    </source>
</evidence>
<evidence type="ECO:0008006" key="10">
    <source>
        <dbReference type="Google" id="ProtNLM"/>
    </source>
</evidence>
<protein>
    <recommendedName>
        <fullName evidence="10">Mitogen-activated protein kinase-binding protein 1</fullName>
    </recommendedName>
</protein>
<gene>
    <name evidence="8" type="ORF">NDU88_004534</name>
</gene>
<evidence type="ECO:0000256" key="5">
    <source>
        <dbReference type="SAM" id="MobiDB-lite"/>
    </source>
</evidence>
<evidence type="ECO:0000256" key="1">
    <source>
        <dbReference type="ARBA" id="ARBA00022574"/>
    </source>
</evidence>
<dbReference type="InterPro" id="IPR015943">
    <property type="entry name" value="WD40/YVTN_repeat-like_dom_sf"/>
</dbReference>
<dbReference type="GO" id="GO:0043124">
    <property type="term" value="P:negative regulation of canonical NF-kappaB signal transduction"/>
    <property type="evidence" value="ECO:0007669"/>
    <property type="project" value="TreeGrafter"/>
</dbReference>
<dbReference type="GO" id="GO:0005737">
    <property type="term" value="C:cytoplasm"/>
    <property type="evidence" value="ECO:0007669"/>
    <property type="project" value="TreeGrafter"/>
</dbReference>
<evidence type="ECO:0000313" key="9">
    <source>
        <dbReference type="Proteomes" id="UP001066276"/>
    </source>
</evidence>
<organism evidence="8 9">
    <name type="scientific">Pleurodeles waltl</name>
    <name type="common">Iberian ribbed newt</name>
    <dbReference type="NCBI Taxonomy" id="8319"/>
    <lineage>
        <taxon>Eukaryota</taxon>
        <taxon>Metazoa</taxon>
        <taxon>Chordata</taxon>
        <taxon>Craniata</taxon>
        <taxon>Vertebrata</taxon>
        <taxon>Euteleostomi</taxon>
        <taxon>Amphibia</taxon>
        <taxon>Batrachia</taxon>
        <taxon>Caudata</taxon>
        <taxon>Salamandroidea</taxon>
        <taxon>Salamandridae</taxon>
        <taxon>Pleurodelinae</taxon>
        <taxon>Pleurodeles</taxon>
    </lineage>
</organism>
<dbReference type="SMART" id="SM00320">
    <property type="entry name" value="WD40"/>
    <property type="match status" value="12"/>
</dbReference>
<feature type="coiled-coil region" evidence="4">
    <location>
        <begin position="744"/>
        <end position="778"/>
    </location>
</feature>
<keyword evidence="1 3" id="KW-0853">WD repeat</keyword>
<evidence type="ECO:0000259" key="7">
    <source>
        <dbReference type="Pfam" id="PF24782"/>
    </source>
</evidence>
<dbReference type="SUPFAM" id="SSF50998">
    <property type="entry name" value="Quinoprotein alcohol dehydrogenase-like"/>
    <property type="match status" value="1"/>
</dbReference>
<dbReference type="InterPro" id="IPR036322">
    <property type="entry name" value="WD40_repeat_dom_sf"/>
</dbReference>
<dbReference type="PROSITE" id="PS50082">
    <property type="entry name" value="WD_REPEATS_2"/>
    <property type="match status" value="1"/>
</dbReference>
<dbReference type="InterPro" id="IPR055292">
    <property type="entry name" value="MABP1"/>
</dbReference>
<evidence type="ECO:0000259" key="6">
    <source>
        <dbReference type="Pfam" id="PF24780"/>
    </source>
</evidence>
<dbReference type="PANTHER" id="PTHR44813">
    <property type="entry name" value="MITOGEN-ACTIVATED PROTEIN KINASE-BINDING PROTEIN 1"/>
    <property type="match status" value="1"/>
</dbReference>
<dbReference type="InterPro" id="IPR011047">
    <property type="entry name" value="Quinoprotein_ADH-like_sf"/>
</dbReference>
<dbReference type="Gene3D" id="2.130.10.10">
    <property type="entry name" value="YVTN repeat-like/Quinoprotein amine dehydrogenase"/>
    <property type="match status" value="4"/>
</dbReference>
<dbReference type="InterPro" id="IPR001680">
    <property type="entry name" value="WD40_rpt"/>
</dbReference>
<dbReference type="GO" id="GO:0046330">
    <property type="term" value="P:positive regulation of JNK cascade"/>
    <property type="evidence" value="ECO:0007669"/>
    <property type="project" value="TreeGrafter"/>
</dbReference>
<dbReference type="InterPro" id="IPR056161">
    <property type="entry name" value="WD40_MABP1-WDR62_1st"/>
</dbReference>
<keyword evidence="9" id="KW-1185">Reference proteome</keyword>
<sequence length="1570" mass="175890">MRRPAEGKNERKYARNAAPGDAIPASEVWLLHLDGTEDQHKGHCNSPILIARLLLLLFSVVHKVKLKTVLGITSTSNSSFTCDVNTGVIAYFAGCVIVLFCPKKNKQTHIFNNSRKPLRALSFSPDGKYIVTGESGSRPAVRVWDKEEKTQVAELLGHKYGVSCVAFSPNSKYIVSVGYHHDMLVNLWDWKKETVVAKNKVSNKVLGVSFSEDSSYFVTVGNRHVKFWYLDASKEFQVNSTVPLVGRSGLLGELHNNTFCGVTCGKGKLAGRTFCISHSGLLCQFNEKRVLEKWIDLKISASHCLSASEEFIFCGCRDGTVRIFNPLNLQYVTNLPKPHSLGTDIAKGVDPSVLFTKRPDSQYPDTIAVAYDPSNQWVSCVYNDHSLYVWDVKETKKIGKVCSALCHSSHIWNVEVYPELEDDKACLPKGSFLTCSSDGTIRIWTLDRGAVPELQRNIYSHEVQKILYVDHNLQRLKDAANSTDKLENEACGIRVIQISPDGQHLASGDKGGNIRIHDLKLMDEFLKIEAHDGEVLCLEYSKTQAGVTFLASASRDRLIHVFNVEKGYILEETLDDHSSSITAVKFACRDSQVQLISCGADKSIYFRNSEQIPEGNNFSRTHHLVEKTTLYDMDTDVTQKYVAVACQDRNVRIYNVRKGKLKTLFKGSQNEDGSLLKVEMDPSGTFIATSCSDKNIALFDLFSGECVATMFGHSEIVTGMKFTHDYKHLITVSADSCIFVWRLGQQLTKCMKDQAEEVNQLEKQRKAKKEKCAAQIRRETLIVPPDFIPPSNEEDVGKEAEDDSEDDSDNYDDDSLQTPPKESIDTDPTFLLTNGRLPMWAKTQGRESNNTFFDLPLVSRKKYMPCGRWAERANRDLIKSILDSKEDNYCLTPTITKASVFNENEDDLLEEERSFEKMQPENLEHQLKMQNAAGTCSILHDSESSSSISSEDMLTNQEVDSPDTSEFILYPTLSDESSLGTDSGYHVLVAHSKYVCDEKGDGCVPDSHPANVDHPHQDEDSLGSDWNSELGVTNLDEKSEHTASFPQTPEDDQFVKHNFETLSDYLSEERFDGSLKDLKPIEDDEKEVSNNPRLSISARFISHCQESGRLARKSLPKQMQLLKTGEAPGHIPEGSKININSRRRTDKTLGKMTADLTMKTDSKGSNQKEISITIGTCRKLPLTSSKMPEIDKITRRSSLQTPCIPRVIPTGRASTGSSYMIATTSSHAKMWRSRSVGENINTKNICLNAKLQESGMIRPSSSTDLSLFGKESYGQAGVALSDKYRENNPLNITRHTIPSSGNNEERANLALNIRKAVRDKILMPPPSMPNHDAFQVTKKSPSSNIKELKKTQLSFVTPAEIKSLDRDEQNMKLGLEYSKMVNSVCLCGERELAEHEVEPFKLALSPASYLKDTNQRHNMRGHLSETTDETNVNTSLADCIVSKSPLKKKEMENISSEYSSQVTIARCEMIVEDLQNTFQKALQIYNEVTSCADIGCVQEQLQKKSIFTKAFFSIQSQLDAFGFDHDIDPQNSDELNSLVQEMKNSKENAIAGLQCYYELILKMMQKNIHR</sequence>
<feature type="region of interest" description="Disordered" evidence="5">
    <location>
        <begin position="783"/>
        <end position="829"/>
    </location>
</feature>
<dbReference type="Pfam" id="PF24780">
    <property type="entry name" value="WD40_MABP1-WDR62_1st"/>
    <property type="match status" value="1"/>
</dbReference>
<dbReference type="InterPro" id="IPR056162">
    <property type="entry name" value="WD40_MABP1-WDR62_2nd"/>
</dbReference>
<dbReference type="PROSITE" id="PS50294">
    <property type="entry name" value="WD_REPEATS_REGION"/>
    <property type="match status" value="1"/>
</dbReference>
<dbReference type="SUPFAM" id="SSF50978">
    <property type="entry name" value="WD40 repeat-like"/>
    <property type="match status" value="1"/>
</dbReference>
<comment type="caution">
    <text evidence="8">The sequence shown here is derived from an EMBL/GenBank/DDBJ whole genome shotgun (WGS) entry which is preliminary data.</text>
</comment>
<name>A0AAV7MUU7_PLEWA</name>
<feature type="domain" description="MABP1/WDR62 first WD40" evidence="6">
    <location>
        <begin position="78"/>
        <end position="405"/>
    </location>
</feature>
<evidence type="ECO:0000313" key="8">
    <source>
        <dbReference type="EMBL" id="KAJ1107141.1"/>
    </source>
</evidence>
<dbReference type="Proteomes" id="UP001066276">
    <property type="component" value="Chromosome 9"/>
</dbReference>
<dbReference type="FunFam" id="2.130.10.10:FF:000046">
    <property type="entry name" value="WD repeat-containing protein 62 isoform 1"/>
    <property type="match status" value="1"/>
</dbReference>
<keyword evidence="2" id="KW-0677">Repeat</keyword>
<feature type="region of interest" description="Disordered" evidence="5">
    <location>
        <begin position="939"/>
        <end position="960"/>
    </location>
</feature>
<feature type="compositionally biased region" description="Acidic residues" evidence="5">
    <location>
        <begin position="792"/>
        <end position="815"/>
    </location>
</feature>
<proteinExistence type="predicted"/>